<protein>
    <recommendedName>
        <fullName evidence="4">OTU domain-containing protein</fullName>
    </recommendedName>
</protein>
<evidence type="ECO:0000313" key="2">
    <source>
        <dbReference type="EMBL" id="KAK9105021.1"/>
    </source>
</evidence>
<proteinExistence type="predicted"/>
<sequence>MDVNPNGNCGFRVIVNAIGYEGGDEGWRMVRREIFKEMVSNEALYRTVFQDTKHERIRDAINVYESPAPGTSWLTLPYMGLFVATCFHIGFVVLVKRGSNLLLPIRNLAPPLF</sequence>
<evidence type="ECO:0008006" key="4">
    <source>
        <dbReference type="Google" id="ProtNLM"/>
    </source>
</evidence>
<evidence type="ECO:0000313" key="3">
    <source>
        <dbReference type="Proteomes" id="UP001419268"/>
    </source>
</evidence>
<keyword evidence="1" id="KW-0472">Membrane</keyword>
<evidence type="ECO:0000256" key="1">
    <source>
        <dbReference type="SAM" id="Phobius"/>
    </source>
</evidence>
<dbReference type="EMBL" id="JBBNAG010000009">
    <property type="protein sequence ID" value="KAK9105021.1"/>
    <property type="molecule type" value="Genomic_DNA"/>
</dbReference>
<comment type="caution">
    <text evidence="2">The sequence shown here is derived from an EMBL/GenBank/DDBJ whole genome shotgun (WGS) entry which is preliminary data.</text>
</comment>
<keyword evidence="3" id="KW-1185">Reference proteome</keyword>
<gene>
    <name evidence="2" type="ORF">Scep_021865</name>
</gene>
<name>A0AAP0F486_9MAGN</name>
<keyword evidence="1" id="KW-0812">Transmembrane</keyword>
<accession>A0AAP0F486</accession>
<organism evidence="2 3">
    <name type="scientific">Stephania cephalantha</name>
    <dbReference type="NCBI Taxonomy" id="152367"/>
    <lineage>
        <taxon>Eukaryota</taxon>
        <taxon>Viridiplantae</taxon>
        <taxon>Streptophyta</taxon>
        <taxon>Embryophyta</taxon>
        <taxon>Tracheophyta</taxon>
        <taxon>Spermatophyta</taxon>
        <taxon>Magnoliopsida</taxon>
        <taxon>Ranunculales</taxon>
        <taxon>Menispermaceae</taxon>
        <taxon>Menispermoideae</taxon>
        <taxon>Cissampelideae</taxon>
        <taxon>Stephania</taxon>
    </lineage>
</organism>
<dbReference type="AlphaFoldDB" id="A0AAP0F486"/>
<feature type="transmembrane region" description="Helical" evidence="1">
    <location>
        <begin position="76"/>
        <end position="95"/>
    </location>
</feature>
<reference evidence="2 3" key="1">
    <citation type="submission" date="2024-01" db="EMBL/GenBank/DDBJ databases">
        <title>Genome assemblies of Stephania.</title>
        <authorList>
            <person name="Yang L."/>
        </authorList>
    </citation>
    <scope>NUCLEOTIDE SEQUENCE [LARGE SCALE GENOMIC DNA]</scope>
    <source>
        <strain evidence="2">JXDWG</strain>
        <tissue evidence="2">Leaf</tissue>
    </source>
</reference>
<dbReference type="Proteomes" id="UP001419268">
    <property type="component" value="Unassembled WGS sequence"/>
</dbReference>
<keyword evidence="1" id="KW-1133">Transmembrane helix</keyword>